<protein>
    <submittedName>
        <fullName evidence="2">GNAT superfamily N-acetyltransferase</fullName>
    </submittedName>
</protein>
<keyword evidence="3" id="KW-1185">Reference proteome</keyword>
<dbReference type="CDD" id="cd04301">
    <property type="entry name" value="NAT_SF"/>
    <property type="match status" value="1"/>
</dbReference>
<evidence type="ECO:0000259" key="1">
    <source>
        <dbReference type="PROSITE" id="PS51186"/>
    </source>
</evidence>
<dbReference type="EMBL" id="JACHMF010000001">
    <property type="protein sequence ID" value="MBB4691792.1"/>
    <property type="molecule type" value="Genomic_DNA"/>
</dbReference>
<comment type="caution">
    <text evidence="2">The sequence shown here is derived from an EMBL/GenBank/DDBJ whole genome shotgun (WGS) entry which is preliminary data.</text>
</comment>
<accession>A0A7W7G0M8</accession>
<dbReference type="SUPFAM" id="SSF55729">
    <property type="entry name" value="Acyl-CoA N-acyltransferases (Nat)"/>
    <property type="match status" value="1"/>
</dbReference>
<dbReference type="InterPro" id="IPR016181">
    <property type="entry name" value="Acyl_CoA_acyltransferase"/>
</dbReference>
<reference evidence="2 3" key="1">
    <citation type="submission" date="2020-08" db="EMBL/GenBank/DDBJ databases">
        <title>Sequencing the genomes of 1000 actinobacteria strains.</title>
        <authorList>
            <person name="Klenk H.-P."/>
        </authorList>
    </citation>
    <scope>NUCLEOTIDE SEQUENCE [LARGE SCALE GENOMIC DNA]</scope>
    <source>
        <strain evidence="2 3">DSM 45518</strain>
    </source>
</reference>
<dbReference type="InterPro" id="IPR000182">
    <property type="entry name" value="GNAT_dom"/>
</dbReference>
<feature type="domain" description="N-acetyltransferase" evidence="1">
    <location>
        <begin position="1"/>
        <end position="76"/>
    </location>
</feature>
<keyword evidence="2" id="KW-0808">Transferase</keyword>
<dbReference type="AlphaFoldDB" id="A0A7W7G0M8"/>
<organism evidence="2 3">
    <name type="scientific">Paractinoplanes abujensis</name>
    <dbReference type="NCBI Taxonomy" id="882441"/>
    <lineage>
        <taxon>Bacteria</taxon>
        <taxon>Bacillati</taxon>
        <taxon>Actinomycetota</taxon>
        <taxon>Actinomycetes</taxon>
        <taxon>Micromonosporales</taxon>
        <taxon>Micromonosporaceae</taxon>
        <taxon>Paractinoplanes</taxon>
    </lineage>
</organism>
<name>A0A7W7G0M8_9ACTN</name>
<dbReference type="Gene3D" id="3.40.630.30">
    <property type="match status" value="1"/>
</dbReference>
<gene>
    <name evidence="2" type="ORF">BKA14_001940</name>
</gene>
<evidence type="ECO:0000313" key="2">
    <source>
        <dbReference type="EMBL" id="MBB4691792.1"/>
    </source>
</evidence>
<proteinExistence type="predicted"/>
<dbReference type="Pfam" id="PF13508">
    <property type="entry name" value="Acetyltransf_7"/>
    <property type="match status" value="1"/>
</dbReference>
<dbReference type="Proteomes" id="UP000542742">
    <property type="component" value="Unassembled WGS sequence"/>
</dbReference>
<dbReference type="PROSITE" id="PS51186">
    <property type="entry name" value="GNAT"/>
    <property type="match status" value="1"/>
</dbReference>
<dbReference type="GO" id="GO:0016747">
    <property type="term" value="F:acyltransferase activity, transferring groups other than amino-acyl groups"/>
    <property type="evidence" value="ECO:0007669"/>
    <property type="project" value="InterPro"/>
</dbReference>
<sequence>MWKLYVIPRAQGTGVGSALLRELITLAGDKPVRLAYADGNERAARFYAAHGFHEIRRDPSDHPGWPADVWLERPIDKISGR</sequence>
<evidence type="ECO:0000313" key="3">
    <source>
        <dbReference type="Proteomes" id="UP000542742"/>
    </source>
</evidence>